<dbReference type="EMBL" id="UOEK01000217">
    <property type="protein sequence ID" value="VAW01667.1"/>
    <property type="molecule type" value="Genomic_DNA"/>
</dbReference>
<reference evidence="1" key="1">
    <citation type="submission" date="2018-06" db="EMBL/GenBank/DDBJ databases">
        <authorList>
            <person name="Zhirakovskaya E."/>
        </authorList>
    </citation>
    <scope>NUCLEOTIDE SEQUENCE</scope>
</reference>
<evidence type="ECO:0000313" key="1">
    <source>
        <dbReference type="EMBL" id="VAW01667.1"/>
    </source>
</evidence>
<accession>A0A3B0SL02</accession>
<name>A0A3B0SL02_9ZZZZ</name>
<organism evidence="1">
    <name type="scientific">hydrothermal vent metagenome</name>
    <dbReference type="NCBI Taxonomy" id="652676"/>
    <lineage>
        <taxon>unclassified sequences</taxon>
        <taxon>metagenomes</taxon>
        <taxon>ecological metagenomes</taxon>
    </lineage>
</organism>
<protein>
    <submittedName>
        <fullName evidence="1">Uncharacterized protein</fullName>
    </submittedName>
</protein>
<gene>
    <name evidence="1" type="ORF">MNBD_ACTINO02-129</name>
</gene>
<proteinExistence type="predicted"/>
<sequence>MIRGFFSAYRGVRWFLRGLRSGNRVISGVGALVATTAWLRSRKANNRTVLTEVLKPGESVTLRVVRGETVSERTISS</sequence>
<dbReference type="AlphaFoldDB" id="A0A3B0SL02"/>